<gene>
    <name evidence="1" type="ORF">BJ138DRAFT_1113526</name>
</gene>
<reference evidence="1" key="1">
    <citation type="journal article" date="2021" name="New Phytol.">
        <title>Evolutionary innovations through gain and loss of genes in the ectomycorrhizal Boletales.</title>
        <authorList>
            <person name="Wu G."/>
            <person name="Miyauchi S."/>
            <person name="Morin E."/>
            <person name="Kuo A."/>
            <person name="Drula E."/>
            <person name="Varga T."/>
            <person name="Kohler A."/>
            <person name="Feng B."/>
            <person name="Cao Y."/>
            <person name="Lipzen A."/>
            <person name="Daum C."/>
            <person name="Hundley H."/>
            <person name="Pangilinan J."/>
            <person name="Johnson J."/>
            <person name="Barry K."/>
            <person name="LaButti K."/>
            <person name="Ng V."/>
            <person name="Ahrendt S."/>
            <person name="Min B."/>
            <person name="Choi I.G."/>
            <person name="Park H."/>
            <person name="Plett J.M."/>
            <person name="Magnuson J."/>
            <person name="Spatafora J.W."/>
            <person name="Nagy L.G."/>
            <person name="Henrissat B."/>
            <person name="Grigoriev I.V."/>
            <person name="Yang Z.L."/>
            <person name="Xu J."/>
            <person name="Martin F.M."/>
        </authorList>
    </citation>
    <scope>NUCLEOTIDE SEQUENCE</scope>
    <source>
        <strain evidence="1">ATCC 28755</strain>
    </source>
</reference>
<keyword evidence="2" id="KW-1185">Reference proteome</keyword>
<protein>
    <submittedName>
        <fullName evidence="1">Uncharacterized protein</fullName>
    </submittedName>
</protein>
<proteinExistence type="predicted"/>
<organism evidence="1 2">
    <name type="scientific">Hygrophoropsis aurantiaca</name>
    <dbReference type="NCBI Taxonomy" id="72124"/>
    <lineage>
        <taxon>Eukaryota</taxon>
        <taxon>Fungi</taxon>
        <taxon>Dikarya</taxon>
        <taxon>Basidiomycota</taxon>
        <taxon>Agaricomycotina</taxon>
        <taxon>Agaricomycetes</taxon>
        <taxon>Agaricomycetidae</taxon>
        <taxon>Boletales</taxon>
        <taxon>Coniophorineae</taxon>
        <taxon>Hygrophoropsidaceae</taxon>
        <taxon>Hygrophoropsis</taxon>
    </lineage>
</organism>
<dbReference type="Proteomes" id="UP000790377">
    <property type="component" value="Unassembled WGS sequence"/>
</dbReference>
<name>A0ACB8AD35_9AGAM</name>
<evidence type="ECO:0000313" key="1">
    <source>
        <dbReference type="EMBL" id="KAH7911035.1"/>
    </source>
</evidence>
<evidence type="ECO:0000313" key="2">
    <source>
        <dbReference type="Proteomes" id="UP000790377"/>
    </source>
</evidence>
<dbReference type="EMBL" id="MU267691">
    <property type="protein sequence ID" value="KAH7911035.1"/>
    <property type="molecule type" value="Genomic_DNA"/>
</dbReference>
<sequence>MLGLDQLYKSPKEGGIGLLDLKSRNQAIEVTWLRSFAATGPRRPSWAFVADTLINNLRPQGISSPEELGGFLQSWSPPTQGARANMLPPEILRLLKTAKRHNMTFAPINLSEDLKLTLPSWFHIGAPPSTYHKSRDECLKSNHHSASVGSLLKISRRLDNPPNPHSSRRNCKCRDCKDDRARGCANPHKCATTALGIIDSINPKLSPTNNPIHDDLTLTHTRREKNQQAIKTGQGEILFDPSVTTKTSLDDCFRVFGPNGHHQGEPAWRPQRLPRGGIRIQEATRAWTEGSCQNNRRQNARCGSGVWYGQGDRRNTSARIPGLAQSNQAGELAAVIIAAQQCDPFTQLSITTDSKYVISGLTEHVNAWEDCGWIGIENRDLFEAAVYQLRKRAVTHQKCLVART</sequence>
<accession>A0ACB8AD35</accession>
<comment type="caution">
    <text evidence="1">The sequence shown here is derived from an EMBL/GenBank/DDBJ whole genome shotgun (WGS) entry which is preliminary data.</text>
</comment>